<sequence length="198" mass="22036">MPRIFIAVILFAATLLLSVFYLRPEWDRFQTLRTDVAELEQISSEFDELIANRDKLLSLINSISKENLGRVDRMLPQGPHASDFLVSMEALTIQNSVALRRIDLVSPEGDKSDAQPQRTGAGQGTPRPAGAVSSPRPVKEVQSLPFNLQVAGSYASFKKFLADMERNLRLIDVENISFSASGKGEISDFTLKAKTYYQ</sequence>
<dbReference type="Proteomes" id="UP000177177">
    <property type="component" value="Unassembled WGS sequence"/>
</dbReference>
<dbReference type="Gene3D" id="3.30.70.60">
    <property type="match status" value="1"/>
</dbReference>
<evidence type="ECO:0000313" key="3">
    <source>
        <dbReference type="Proteomes" id="UP000177177"/>
    </source>
</evidence>
<accession>A0A1G2KVN1</accession>
<dbReference type="Pfam" id="PF04350">
    <property type="entry name" value="PilO"/>
    <property type="match status" value="1"/>
</dbReference>
<feature type="region of interest" description="Disordered" evidence="1">
    <location>
        <begin position="107"/>
        <end position="136"/>
    </location>
</feature>
<dbReference type="GO" id="GO:0043107">
    <property type="term" value="P:type IV pilus-dependent motility"/>
    <property type="evidence" value="ECO:0007669"/>
    <property type="project" value="InterPro"/>
</dbReference>
<dbReference type="InterPro" id="IPR007445">
    <property type="entry name" value="PilO"/>
</dbReference>
<dbReference type="AlphaFoldDB" id="A0A1G2KVN1"/>
<evidence type="ECO:0000256" key="1">
    <source>
        <dbReference type="SAM" id="MobiDB-lite"/>
    </source>
</evidence>
<comment type="caution">
    <text evidence="2">The sequence shown here is derived from an EMBL/GenBank/DDBJ whole genome shotgun (WGS) entry which is preliminary data.</text>
</comment>
<protein>
    <recommendedName>
        <fullName evidence="4">Pilus assembly protein PilO</fullName>
    </recommendedName>
</protein>
<gene>
    <name evidence="2" type="ORF">A3C92_02570</name>
</gene>
<dbReference type="EMBL" id="MHQN01000032">
    <property type="protein sequence ID" value="OHA02682.1"/>
    <property type="molecule type" value="Genomic_DNA"/>
</dbReference>
<evidence type="ECO:0000313" key="2">
    <source>
        <dbReference type="EMBL" id="OHA02682.1"/>
    </source>
</evidence>
<dbReference type="GO" id="GO:0043683">
    <property type="term" value="P:type IV pilus assembly"/>
    <property type="evidence" value="ECO:0007669"/>
    <property type="project" value="InterPro"/>
</dbReference>
<organism evidence="2 3">
    <name type="scientific">Candidatus Sungbacteria bacterium RIFCSPHIGHO2_02_FULL_53_17</name>
    <dbReference type="NCBI Taxonomy" id="1802275"/>
    <lineage>
        <taxon>Bacteria</taxon>
        <taxon>Candidatus Sungiibacteriota</taxon>
    </lineage>
</organism>
<dbReference type="InterPro" id="IPR014717">
    <property type="entry name" value="Transl_elong_EF1B/ribsomal_bS6"/>
</dbReference>
<name>A0A1G2KVN1_9BACT</name>
<proteinExistence type="predicted"/>
<evidence type="ECO:0008006" key="4">
    <source>
        <dbReference type="Google" id="ProtNLM"/>
    </source>
</evidence>
<reference evidence="2 3" key="1">
    <citation type="journal article" date="2016" name="Nat. Commun.">
        <title>Thousands of microbial genomes shed light on interconnected biogeochemical processes in an aquifer system.</title>
        <authorList>
            <person name="Anantharaman K."/>
            <person name="Brown C.T."/>
            <person name="Hug L.A."/>
            <person name="Sharon I."/>
            <person name="Castelle C.J."/>
            <person name="Probst A.J."/>
            <person name="Thomas B.C."/>
            <person name="Singh A."/>
            <person name="Wilkins M.J."/>
            <person name="Karaoz U."/>
            <person name="Brodie E.L."/>
            <person name="Williams K.H."/>
            <person name="Hubbard S.S."/>
            <person name="Banfield J.F."/>
        </authorList>
    </citation>
    <scope>NUCLEOTIDE SEQUENCE [LARGE SCALE GENOMIC DNA]</scope>
</reference>